<organism evidence="3 4">
    <name type="scientific">Albibacterium bauzanense</name>
    <dbReference type="NCBI Taxonomy" id="653929"/>
    <lineage>
        <taxon>Bacteria</taxon>
        <taxon>Pseudomonadati</taxon>
        <taxon>Bacteroidota</taxon>
        <taxon>Sphingobacteriia</taxon>
        <taxon>Sphingobacteriales</taxon>
        <taxon>Sphingobacteriaceae</taxon>
        <taxon>Albibacterium</taxon>
    </lineage>
</organism>
<sequence>MKKIIYLFSSLYFLIISSGMAQSPKDSTAIAQIKWNKHKIEKGIVWKQAHFDDLYQAHQEVNILEIDLNKKKIDIDFAGLATGLELTSEFVKNNDAIGGINGGFFDVKDGGSVTFLKIDNKIVNTTTMNTGEERSDRTNGAIIINGNSGKENIDILGTELTNMNWEDSIDAPDIMVCGPLLIMDEAYVILAKNAFNDNRHPRSAVALNGNKLILMTVDGRSNQSYGMSLPELAYFLKQIGAEKALNLDGGGSTTLVLNTPIKSGVLNYPSDNKQFDHEGERPVASVILIKKK</sequence>
<comment type="caution">
    <text evidence="3">The sequence shown here is derived from an EMBL/GenBank/DDBJ whole genome shotgun (WGS) entry which is preliminary data.</text>
</comment>
<protein>
    <submittedName>
        <fullName evidence="3">Uncharacterized protein DUF2233</fullName>
    </submittedName>
</protein>
<feature type="signal peptide" evidence="1">
    <location>
        <begin position="1"/>
        <end position="21"/>
    </location>
</feature>
<keyword evidence="1" id="KW-0732">Signal</keyword>
<dbReference type="EMBL" id="SMGO01000002">
    <property type="protein sequence ID" value="TCK83274.1"/>
    <property type="molecule type" value="Genomic_DNA"/>
</dbReference>
<proteinExistence type="predicted"/>
<evidence type="ECO:0000313" key="3">
    <source>
        <dbReference type="EMBL" id="TCK83274.1"/>
    </source>
</evidence>
<gene>
    <name evidence="3" type="ORF">C8N28_1865</name>
</gene>
<keyword evidence="4" id="KW-1185">Reference proteome</keyword>
<dbReference type="AlphaFoldDB" id="A0A4R1LXN4"/>
<evidence type="ECO:0000313" key="4">
    <source>
        <dbReference type="Proteomes" id="UP000294616"/>
    </source>
</evidence>
<dbReference type="PANTHER" id="PTHR40446">
    <property type="entry name" value="N-ACETYLGLUCOSAMINE-1-PHOSPHODIESTER ALPHA-N-ACETYLGLUCOSAMINIDASE"/>
    <property type="match status" value="1"/>
</dbReference>
<dbReference type="Proteomes" id="UP000294616">
    <property type="component" value="Unassembled WGS sequence"/>
</dbReference>
<feature type="chain" id="PRO_5020320820" evidence="1">
    <location>
        <begin position="22"/>
        <end position="292"/>
    </location>
</feature>
<dbReference type="OrthoDB" id="9809781at2"/>
<dbReference type="InterPro" id="IPR018711">
    <property type="entry name" value="NAGPA"/>
</dbReference>
<name>A0A4R1LXN4_9SPHI</name>
<reference evidence="3 4" key="1">
    <citation type="submission" date="2019-03" db="EMBL/GenBank/DDBJ databases">
        <title>Genomic Encyclopedia of Archaeal and Bacterial Type Strains, Phase II (KMG-II): from individual species to whole genera.</title>
        <authorList>
            <person name="Goeker M."/>
        </authorList>
    </citation>
    <scope>NUCLEOTIDE SEQUENCE [LARGE SCALE GENOMIC DNA]</scope>
    <source>
        <strain evidence="3 4">DSM 22554</strain>
    </source>
</reference>
<accession>A0A4R1LXN4</accession>
<evidence type="ECO:0000256" key="1">
    <source>
        <dbReference type="SAM" id="SignalP"/>
    </source>
</evidence>
<dbReference type="Pfam" id="PF09992">
    <property type="entry name" value="NAGPA"/>
    <property type="match status" value="1"/>
</dbReference>
<feature type="domain" description="Phosphodiester glycosidase" evidence="2">
    <location>
        <begin position="95"/>
        <end position="289"/>
    </location>
</feature>
<dbReference type="PANTHER" id="PTHR40446:SF2">
    <property type="entry name" value="N-ACETYLGLUCOSAMINE-1-PHOSPHODIESTER ALPHA-N-ACETYLGLUCOSAMINIDASE"/>
    <property type="match status" value="1"/>
</dbReference>
<dbReference type="RefSeq" id="WP_132224118.1">
    <property type="nucleotide sequence ID" value="NZ_SMGO01000002.1"/>
</dbReference>
<evidence type="ECO:0000259" key="2">
    <source>
        <dbReference type="Pfam" id="PF09992"/>
    </source>
</evidence>